<evidence type="ECO:0000256" key="2">
    <source>
        <dbReference type="SAM" id="MobiDB-lite"/>
    </source>
</evidence>
<evidence type="ECO:0008006" key="5">
    <source>
        <dbReference type="Google" id="ProtNLM"/>
    </source>
</evidence>
<comment type="caution">
    <text evidence="3">The sequence shown here is derived from an EMBL/GenBank/DDBJ whole genome shotgun (WGS) entry which is preliminary data.</text>
</comment>
<evidence type="ECO:0000313" key="3">
    <source>
        <dbReference type="EMBL" id="KAL0965958.1"/>
    </source>
</evidence>
<dbReference type="EMBL" id="JAGEUA010000009">
    <property type="protein sequence ID" value="KAL0965958.1"/>
    <property type="molecule type" value="Genomic_DNA"/>
</dbReference>
<proteinExistence type="inferred from homology"/>
<protein>
    <recommendedName>
        <fullName evidence="5">Protein FAM131A</fullName>
    </recommendedName>
</protein>
<dbReference type="InterPro" id="IPR026782">
    <property type="entry name" value="FAM131"/>
</dbReference>
<name>A0ABD0W8P5_UMBPY</name>
<feature type="region of interest" description="Disordered" evidence="2">
    <location>
        <begin position="206"/>
        <end position="229"/>
    </location>
</feature>
<evidence type="ECO:0000256" key="1">
    <source>
        <dbReference type="ARBA" id="ARBA00010635"/>
    </source>
</evidence>
<gene>
    <name evidence="3" type="ORF">UPYG_G00288660</name>
</gene>
<dbReference type="PANTHER" id="PTHR15736">
    <property type="entry name" value="PROTEIN FAM131B-RELATED"/>
    <property type="match status" value="1"/>
</dbReference>
<reference evidence="3 4" key="1">
    <citation type="submission" date="2024-06" db="EMBL/GenBank/DDBJ databases">
        <authorList>
            <person name="Pan Q."/>
            <person name="Wen M."/>
            <person name="Jouanno E."/>
            <person name="Zahm M."/>
            <person name="Klopp C."/>
            <person name="Cabau C."/>
            <person name="Louis A."/>
            <person name="Berthelot C."/>
            <person name="Parey E."/>
            <person name="Roest Crollius H."/>
            <person name="Montfort J."/>
            <person name="Robinson-Rechavi M."/>
            <person name="Bouchez O."/>
            <person name="Lampietro C."/>
            <person name="Lopez Roques C."/>
            <person name="Donnadieu C."/>
            <person name="Postlethwait J."/>
            <person name="Bobe J."/>
            <person name="Verreycken H."/>
            <person name="Guiguen Y."/>
        </authorList>
    </citation>
    <scope>NUCLEOTIDE SEQUENCE [LARGE SCALE GENOMIC DNA]</scope>
    <source>
        <strain evidence="3">Up_M1</strain>
        <tissue evidence="3">Testis</tissue>
    </source>
</reference>
<evidence type="ECO:0000313" key="4">
    <source>
        <dbReference type="Proteomes" id="UP001557470"/>
    </source>
</evidence>
<dbReference type="Proteomes" id="UP001557470">
    <property type="component" value="Unassembled WGS sequence"/>
</dbReference>
<dbReference type="Pfam" id="PF15010">
    <property type="entry name" value="FAM131"/>
    <property type="match status" value="1"/>
</dbReference>
<sequence>MQSTPSGAERAARHRVEEVRFEDPEMIPKSRKASDLRMAVSIQEIAALARSSLNGLSQAMKEHVTKPTTLQGGRVAHLIEWKGWPKPTSSQRDPIHTHFNSYCHLSEGEQEARFAAGVAEQFAIAEAKLKAWASVDEDDEEEYCQEEEFLQNSTTLGLPTQSSDKATSNLEPQVQFGGEIDSAEAPPFFHSTNPVCFSSDPLRCDRPSSQTELAEPQNEPLTKDVGGDGSFPTDGELVNRENQLVPFQEAGGGVCIIHKPGWRPRIRSSRVDSCYSTSHSESLEEEEEDGSVFQEGSEWHSCHSAFSDRGSSGVVSFDEEDEEEKHGEFEQEII</sequence>
<organism evidence="3 4">
    <name type="scientific">Umbra pygmaea</name>
    <name type="common">Eastern mudminnow</name>
    <dbReference type="NCBI Taxonomy" id="75934"/>
    <lineage>
        <taxon>Eukaryota</taxon>
        <taxon>Metazoa</taxon>
        <taxon>Chordata</taxon>
        <taxon>Craniata</taxon>
        <taxon>Vertebrata</taxon>
        <taxon>Euteleostomi</taxon>
        <taxon>Actinopterygii</taxon>
        <taxon>Neopterygii</taxon>
        <taxon>Teleostei</taxon>
        <taxon>Protacanthopterygii</taxon>
        <taxon>Esociformes</taxon>
        <taxon>Umbridae</taxon>
        <taxon>Umbra</taxon>
    </lineage>
</organism>
<feature type="compositionally biased region" description="Basic and acidic residues" evidence="2">
    <location>
        <begin position="324"/>
        <end position="334"/>
    </location>
</feature>
<dbReference type="PANTHER" id="PTHR15736:SF4">
    <property type="entry name" value="PROTEIN FAM131A"/>
    <property type="match status" value="1"/>
</dbReference>
<comment type="similarity">
    <text evidence="1">Belongs to the FAM131 family.</text>
</comment>
<accession>A0ABD0W8P5</accession>
<dbReference type="AlphaFoldDB" id="A0ABD0W8P5"/>
<feature type="region of interest" description="Disordered" evidence="2">
    <location>
        <begin position="1"/>
        <end position="32"/>
    </location>
</feature>
<feature type="region of interest" description="Disordered" evidence="2">
    <location>
        <begin position="276"/>
        <end position="334"/>
    </location>
</feature>
<keyword evidence="4" id="KW-1185">Reference proteome</keyword>
<feature type="compositionally biased region" description="Basic and acidic residues" evidence="2">
    <location>
        <begin position="10"/>
        <end position="32"/>
    </location>
</feature>